<evidence type="ECO:0000313" key="2">
    <source>
        <dbReference type="Proteomes" id="UP000619295"/>
    </source>
</evidence>
<dbReference type="InterPro" id="IPR011989">
    <property type="entry name" value="ARM-like"/>
</dbReference>
<name>A0A927I1U1_9HYPH</name>
<sequence>MSNQRRIVKVFLASPGDLQVERKLAKDVVDEFNNLWADNLGYQVDLIGWEETVASYGRPQSTINLDLAQCELVIGMMWKKWGTQPDMGGVYTSGFEEEFRTSVESRERSGKPEISLYFKVVGTEFLADPGEDLKKVISFKEEIIRGKTIYFENFEGESEFQSKILRCITRYVQKLRESEASAFRALSEVVVEPKADLPALTALGDSSRFLPEETEFLQAISDPALSAVTLSTLEVARFRLIAISQHRQGNDELNLGVHDANIIFANKDLLKLGRNEIFALMQCGLSNLKLENVPLWHWVSKSFRIETLPLWSRSGPKSERANAIYAMCAVSFSIPDDEREKTVSSWLSDKSSDDVKVEALRYLARCGVKSDLVRVEAEVSRSSYKTRSEAIRCYISISVRYGFDYALKAILRIKNEDISYTFLGEFLEKSDILSDAGLLEGLSHSSSGVRRISSIILRRRGLLPAEAAERLLSDDDAETRYEAIMALRSHGIAFSESDARKALIKPRIPFGAIFTRRQRQDEEGERVFERFRNDLLHEMSAAQLMEEVSSPRQKECAAYLNWVQRSWSERSDTLKLNIGNRFYDFVNDLIERAVKINGAGSIGAAAVSDSRMEMQRRFTRQALDTLSRRKIRSDIAFIRAEMDKNDIEFSEVDVEYFDKWGEWEDIERIIASISRDGSDRSLSLLSMGRVRIDYDKIGKAIYRIGAGRLKELLLKELHADIRSSIIDSSSKTQFSSLRDEDIESLLNDESIRVRKHACIKAIRSLSKGRLSNLIEKYLKKESYRYYNVVYWLDLGISLNRSWLTLACDNALQDEKLNGWQA</sequence>
<reference evidence="1" key="1">
    <citation type="submission" date="2020-09" db="EMBL/GenBank/DDBJ databases">
        <title>Bosea spartocytisi sp. nov. a root nodule endophyte of Spartocytisus supranubius in the high mountain ecosystem fo the Teide National Park (Canary Islands, Spain).</title>
        <authorList>
            <person name="Pulido-Suarez L."/>
            <person name="Peix A."/>
            <person name="Igual J.M."/>
            <person name="Socas-Perez N."/>
            <person name="Velazquez E."/>
            <person name="Flores-Felix J.D."/>
            <person name="Leon-Barrios M."/>
        </authorList>
    </citation>
    <scope>NUCLEOTIDE SEQUENCE</scope>
    <source>
        <strain evidence="1">SSUT16</strain>
    </source>
</reference>
<dbReference type="SUPFAM" id="SSF48371">
    <property type="entry name" value="ARM repeat"/>
    <property type="match status" value="1"/>
</dbReference>
<proteinExistence type="predicted"/>
<dbReference type="EMBL" id="JACXWY010000013">
    <property type="protein sequence ID" value="MBD3847752.1"/>
    <property type="molecule type" value="Genomic_DNA"/>
</dbReference>
<evidence type="ECO:0000313" key="1">
    <source>
        <dbReference type="EMBL" id="MBD3847752.1"/>
    </source>
</evidence>
<dbReference type="InterPro" id="IPR016024">
    <property type="entry name" value="ARM-type_fold"/>
</dbReference>
<evidence type="ECO:0008006" key="3">
    <source>
        <dbReference type="Google" id="ProtNLM"/>
    </source>
</evidence>
<accession>A0A927I1U1</accession>
<keyword evidence="2" id="KW-1185">Reference proteome</keyword>
<dbReference type="RefSeq" id="WP_191125086.1">
    <property type="nucleotide sequence ID" value="NZ_JACXWY010000013.1"/>
</dbReference>
<organism evidence="1 2">
    <name type="scientific">Bosea spartocytisi</name>
    <dbReference type="NCBI Taxonomy" id="2773451"/>
    <lineage>
        <taxon>Bacteria</taxon>
        <taxon>Pseudomonadati</taxon>
        <taxon>Pseudomonadota</taxon>
        <taxon>Alphaproteobacteria</taxon>
        <taxon>Hyphomicrobiales</taxon>
        <taxon>Boseaceae</taxon>
        <taxon>Bosea</taxon>
    </lineage>
</organism>
<dbReference type="Gene3D" id="1.25.10.10">
    <property type="entry name" value="Leucine-rich Repeat Variant"/>
    <property type="match status" value="1"/>
</dbReference>
<comment type="caution">
    <text evidence="1">The sequence shown here is derived from an EMBL/GenBank/DDBJ whole genome shotgun (WGS) entry which is preliminary data.</text>
</comment>
<dbReference type="AlphaFoldDB" id="A0A927I1U1"/>
<gene>
    <name evidence="1" type="ORF">IED13_18785</name>
</gene>
<protein>
    <recommendedName>
        <fullName evidence="3">DUF4062 domain-containing protein</fullName>
    </recommendedName>
</protein>
<dbReference type="Proteomes" id="UP000619295">
    <property type="component" value="Unassembled WGS sequence"/>
</dbReference>